<organism evidence="1 2">
    <name type="scientific">Kipferlia bialata</name>
    <dbReference type="NCBI Taxonomy" id="797122"/>
    <lineage>
        <taxon>Eukaryota</taxon>
        <taxon>Metamonada</taxon>
        <taxon>Carpediemonas-like organisms</taxon>
        <taxon>Kipferlia</taxon>
    </lineage>
</organism>
<evidence type="ECO:0000313" key="1">
    <source>
        <dbReference type="EMBL" id="GIQ86732.1"/>
    </source>
</evidence>
<dbReference type="EMBL" id="BDIP01002723">
    <property type="protein sequence ID" value="GIQ86732.1"/>
    <property type="molecule type" value="Genomic_DNA"/>
</dbReference>
<protein>
    <submittedName>
        <fullName evidence="1">Uncharacterized protein</fullName>
    </submittedName>
</protein>
<accession>A0A9K3D115</accession>
<keyword evidence="2" id="KW-1185">Reference proteome</keyword>
<evidence type="ECO:0000313" key="2">
    <source>
        <dbReference type="Proteomes" id="UP000265618"/>
    </source>
</evidence>
<dbReference type="Proteomes" id="UP000265618">
    <property type="component" value="Unassembled WGS sequence"/>
</dbReference>
<feature type="non-terminal residue" evidence="1">
    <location>
        <position position="1"/>
    </location>
</feature>
<comment type="caution">
    <text evidence="1">The sequence shown here is derived from an EMBL/GenBank/DDBJ whole genome shotgun (WGS) entry which is preliminary data.</text>
</comment>
<name>A0A9K3D115_9EUKA</name>
<feature type="non-terminal residue" evidence="1">
    <location>
        <position position="1808"/>
    </location>
</feature>
<reference evidence="1 2" key="1">
    <citation type="journal article" date="2018" name="PLoS ONE">
        <title>The draft genome of Kipferlia bialata reveals reductive genome evolution in fornicate parasites.</title>
        <authorList>
            <person name="Tanifuji G."/>
            <person name="Takabayashi S."/>
            <person name="Kume K."/>
            <person name="Takagi M."/>
            <person name="Nakayama T."/>
            <person name="Kamikawa R."/>
            <person name="Inagaki Y."/>
            <person name="Hashimoto T."/>
        </authorList>
    </citation>
    <scope>NUCLEOTIDE SEQUENCE [LARGE SCALE GENOMIC DNA]</scope>
    <source>
        <strain evidence="1">NY0173</strain>
    </source>
</reference>
<proteinExistence type="predicted"/>
<sequence length="1808" mass="174130">ATLLTVGTSVEVPVVQSTVDLELTTTETTGTVLLGKVDATTPVHARGSTMVLGSSGASYNLEHIARDTDGNGALFSITGQDSSGDSNTGGSVVLAAGAAPGALTTGGSVTIRGGAGITTGDVNIGDSNTASVNIGAPAVLNDSVTANDTLEVTGVTTLHGGLSVDTVGITSIAGLDVSDGTITLSSDSGVQVSGAAGLTVTNDFAVSGDAGVTGKTTTGTFESGDATLTGTLGVSGAVTAGSTVDVTGVFTAVSTSTFKDDVDIETNLAVTTAINVPKVASDATLTLEAVNSVVIGKSTAATPVHALGGKMLLGDENDNDYLIEHNTTNGAGGSFKIVGQQSTLDDANGGSLYLTGGVAGADVVGTPLGGSVYVDGGQSDYLGGDVVIGSSNTNAVTIGELGTPATLSSFTADATAIGLSGTITAQYNSLNSVTIADGTVDVVSPSITLKDNSDTSVVSLTAAGVSIESNVGVEVDVDAGMSIKLGTAANEQLITLGNVDTASTVTMKAGATSSVKVDNDGVDITGDTTFDNFTLSASTMEVSGDATLNVAAVTGIDGNHLSVKAGSTDGTKGGNLTLEAGDGITDGFIYIGADNTSGVTLGASVTVDGGSITVTENTEISASVPTSGTGYSISVIAGDSTGGTDAGGDLFIDAGVAGGTGLDGTVNIGTTNAEKIVIGKTGQTIEVLGDMVFTTSVFEVEEINGDRILLDYGASGYISVEQATTANADGGDLTIRGGAPGTDGTGAGGDVTIVGGDSATGTDGSVNIGTTHTTDINIGSSGSQLSVDVATGAVTIDQTLDVTGTLKTDAIDSLLAAGTLTLGTSSSFLTVASTPTFEEDVTMTSLLSFKDATSATIKMDSVTTPAGAALTLAAGATNGATGGAMTISGGAGVTTGGAVSISGGAGATKGAVEIGATSTEVVTIGSTTDLPTVDIEASGDITLNSANTATLTLGSGAIALKGDLTYTSAANLSSTVSIGVDAPTVNVGTTSATSLNLGAAGTTTVVDGTLTIDAVPTIASSTLYLSSTAASTITAADRVAAADDMTIRAMGSSAAGAGGTLNLLGGSSDSAQSGGVLIDAGSTSTGTYGAVTIGSALTSVSVLAPTVFSETVGVSSTLTSDKIATDEYLNNAGTWAMMAHDTDRVVIADSNYSSVHVSTDSLTLGDTGSAFVISRPGVTGAVSYSTTIKGMTTDHLAGGDLNLTSGAGGTVGGDVVIATGSAGGDINIGTTNADSITIGSSTTLSTFDVSTSDGDITLSSHNASTSLTLGATNIDVEGSLVYATGGALQSTTGTLLVDAPTLNVGTSATALTLGGAAGAATLGVGSSTTAVTVDGSGITMTAVGGGISLETGVGDLAISSGTNTHSILTHTGGVVTLGHDEDTVIVGDTISIQGSGAAFSADTNGAVKIDSAASQALNIGTDNVSSAINVGQAGLPTIGLTAVAVNLTGAVGVTGATTLTGGLTVTDLALLQNGVTVSGAITTISDGITVAGGLAVTTGTAAITNALTAGSLTVSGASVLDTVTVNGALTTDAGITANTVGITSSAGLEVNAGAITLSSAAGVDVSNALTASSTLDVSGVTTLSTTNVGGVLSVTDSVGVPEVQATLGGDLVLTTMDADTTKSVIIGNVLATTPVHSRGKTMVLGENDATDGFTLKHISTSTVASVDFTVSGQSTTFSDAVGGDLILTGGASTFGTTTGGTVRIRGGDGDTDGDVILGDVTTASIILEAPVVMNDPITMNEALTVSAGHGVTLHGGLTADTTGITSAAGLVVSGGAITLSSAAGVQITGAAGLTVDENVTVSKDLTVT</sequence>
<gene>
    <name evidence="1" type="ORF">KIPB_008638</name>
</gene>